<sequence length="84" mass="8907">MISPVNSHDHHGRHTISAAYACFLDNELGSISPGKLADFVILSTSTLDDLAEGSVTVEATYVAGHCLVASLKRDEDHGAKQNVT</sequence>
<evidence type="ECO:0000259" key="1">
    <source>
        <dbReference type="Pfam" id="PF07969"/>
    </source>
</evidence>
<feature type="domain" description="Amidohydrolase 3" evidence="1">
    <location>
        <begin position="14"/>
        <end position="67"/>
    </location>
</feature>
<dbReference type="OrthoDB" id="3501663at2759"/>
<dbReference type="InterPro" id="IPR013108">
    <property type="entry name" value="Amidohydro_3"/>
</dbReference>
<dbReference type="GO" id="GO:0016810">
    <property type="term" value="F:hydrolase activity, acting on carbon-nitrogen (but not peptide) bonds"/>
    <property type="evidence" value="ECO:0007669"/>
    <property type="project" value="InterPro"/>
</dbReference>
<comment type="caution">
    <text evidence="2">The sequence shown here is derived from an EMBL/GenBank/DDBJ whole genome shotgun (WGS) entry which is preliminary data.</text>
</comment>
<proteinExistence type="predicted"/>
<dbReference type="Pfam" id="PF07969">
    <property type="entry name" value="Amidohydro_3"/>
    <property type="match status" value="1"/>
</dbReference>
<accession>A0A9Q0QAA8</accession>
<keyword evidence="3" id="KW-1185">Reference proteome</keyword>
<organism evidence="2 3">
    <name type="scientific">Salix viminalis</name>
    <name type="common">Common osier</name>
    <name type="synonym">Basket willow</name>
    <dbReference type="NCBI Taxonomy" id="40686"/>
    <lineage>
        <taxon>Eukaryota</taxon>
        <taxon>Viridiplantae</taxon>
        <taxon>Streptophyta</taxon>
        <taxon>Embryophyta</taxon>
        <taxon>Tracheophyta</taxon>
        <taxon>Spermatophyta</taxon>
        <taxon>Magnoliopsida</taxon>
        <taxon>eudicotyledons</taxon>
        <taxon>Gunneridae</taxon>
        <taxon>Pentapetalae</taxon>
        <taxon>rosids</taxon>
        <taxon>fabids</taxon>
        <taxon>Malpighiales</taxon>
        <taxon>Salicaceae</taxon>
        <taxon>Saliceae</taxon>
        <taxon>Salix</taxon>
    </lineage>
</organism>
<dbReference type="InterPro" id="IPR011059">
    <property type="entry name" value="Metal-dep_hydrolase_composite"/>
</dbReference>
<dbReference type="Gene3D" id="3.20.20.140">
    <property type="entry name" value="Metal-dependent hydrolases"/>
    <property type="match status" value="1"/>
</dbReference>
<reference evidence="2" key="1">
    <citation type="submission" date="2022-11" db="EMBL/GenBank/DDBJ databases">
        <authorList>
            <person name="Hyden B.L."/>
            <person name="Feng K."/>
            <person name="Yates T."/>
            <person name="Jawdy S."/>
            <person name="Smart L.B."/>
            <person name="Muchero W."/>
        </authorList>
    </citation>
    <scope>NUCLEOTIDE SEQUENCE</scope>
    <source>
        <tissue evidence="2">Shoot tip</tissue>
    </source>
</reference>
<name>A0A9Q0QAA8_SALVM</name>
<dbReference type="PANTHER" id="PTHR22642:SF2">
    <property type="entry name" value="PROTEIN LONG AFTER FAR-RED 3"/>
    <property type="match status" value="1"/>
</dbReference>
<dbReference type="Proteomes" id="UP001151529">
    <property type="component" value="Chromosome 3"/>
</dbReference>
<dbReference type="Gene3D" id="2.30.40.10">
    <property type="entry name" value="Urease, subunit C, domain 1"/>
    <property type="match status" value="1"/>
</dbReference>
<evidence type="ECO:0000313" key="3">
    <source>
        <dbReference type="Proteomes" id="UP001151529"/>
    </source>
</evidence>
<dbReference type="SUPFAM" id="SSF51338">
    <property type="entry name" value="Composite domain of metallo-dependent hydrolases"/>
    <property type="match status" value="1"/>
</dbReference>
<dbReference type="EMBL" id="JAPFFL010000009">
    <property type="protein sequence ID" value="KAJ6702946.1"/>
    <property type="molecule type" value="Genomic_DNA"/>
</dbReference>
<dbReference type="PANTHER" id="PTHR22642">
    <property type="entry name" value="IMIDAZOLONEPROPIONASE"/>
    <property type="match status" value="1"/>
</dbReference>
<gene>
    <name evidence="2" type="ORF">OIU85_028963</name>
</gene>
<reference evidence="2" key="2">
    <citation type="journal article" date="2023" name="Int. J. Mol. Sci.">
        <title>De Novo Assembly and Annotation of 11 Diverse Shrub Willow (Salix) Genomes Reveals Novel Gene Organization in Sex-Linked Regions.</title>
        <authorList>
            <person name="Hyden B."/>
            <person name="Feng K."/>
            <person name="Yates T.B."/>
            <person name="Jawdy S."/>
            <person name="Cereghino C."/>
            <person name="Smart L.B."/>
            <person name="Muchero W."/>
        </authorList>
    </citation>
    <scope>NUCLEOTIDE SEQUENCE [LARGE SCALE GENOMIC DNA]</scope>
    <source>
        <tissue evidence="2">Shoot tip</tissue>
    </source>
</reference>
<evidence type="ECO:0000313" key="2">
    <source>
        <dbReference type="EMBL" id="KAJ6702946.1"/>
    </source>
</evidence>
<protein>
    <recommendedName>
        <fullName evidence="1">Amidohydrolase 3 domain-containing protein</fullName>
    </recommendedName>
</protein>
<dbReference type="AlphaFoldDB" id="A0A9Q0QAA8"/>